<dbReference type="RefSeq" id="WP_129466003.1">
    <property type="nucleotide sequence ID" value="NZ_JARRYG010000008.1"/>
</dbReference>
<accession>A0AA42JZH4</accession>
<dbReference type="GO" id="GO:0005829">
    <property type="term" value="C:cytosol"/>
    <property type="evidence" value="ECO:0007669"/>
    <property type="project" value="TreeGrafter"/>
</dbReference>
<proteinExistence type="predicted"/>
<dbReference type="Proteomes" id="UP001176478">
    <property type="component" value="Unassembled WGS sequence"/>
</dbReference>
<keyword evidence="4" id="KW-1185">Reference proteome</keyword>
<evidence type="ECO:0000313" key="2">
    <source>
        <dbReference type="EMBL" id="MDO7855607.1"/>
    </source>
</evidence>
<evidence type="ECO:0000313" key="1">
    <source>
        <dbReference type="EMBL" id="MDG4696484.1"/>
    </source>
</evidence>
<dbReference type="InterPro" id="IPR004375">
    <property type="entry name" value="NanQ/TabA/YiaL"/>
</dbReference>
<dbReference type="SUPFAM" id="SSF51197">
    <property type="entry name" value="Clavaminate synthase-like"/>
    <property type="match status" value="1"/>
</dbReference>
<sequence>MLFGHVSDVATMTEINSVLRNLIEKTLALNPASLEPGSYPIDGDNAFVNVMTFETQGREQKSAELHHHYIDVQILLSGDEVIDYGIRNSAKNVTPYNDADDYQLADTIEYCQTVSLVPNMFVIFMPYEPHKPGITSKRGKSTVKKAVIKVRLSTLAN</sequence>
<dbReference type="PANTHER" id="PTHR34986:SF5">
    <property type="entry name" value="N-ACETYLNEURAMINATE ANOMERASE NANQ"/>
    <property type="match status" value="1"/>
</dbReference>
<dbReference type="PANTHER" id="PTHR34986">
    <property type="entry name" value="EVOLVED BETA-GALACTOSIDASE SUBUNIT BETA"/>
    <property type="match status" value="1"/>
</dbReference>
<dbReference type="NCBIfam" id="NF040884">
    <property type="entry name" value="acetylneur_anom"/>
    <property type="match status" value="1"/>
</dbReference>
<dbReference type="AlphaFoldDB" id="A0AA42JZH4"/>
<dbReference type="InterPro" id="IPR037012">
    <property type="entry name" value="NanQ/TabA/YiaL_sf"/>
</dbReference>
<evidence type="ECO:0000313" key="4">
    <source>
        <dbReference type="Proteomes" id="UP001176478"/>
    </source>
</evidence>
<dbReference type="EMBL" id="JARRYG010000008">
    <property type="protein sequence ID" value="MDG4696484.1"/>
    <property type="molecule type" value="Genomic_DNA"/>
</dbReference>
<reference evidence="2" key="2">
    <citation type="submission" date="2023-07" db="EMBL/GenBank/DDBJ databases">
        <authorList>
            <person name="Yang W."/>
            <person name="Chen J."/>
            <person name="Ji P."/>
            <person name="Hu F."/>
        </authorList>
    </citation>
    <scope>NUCLEOTIDE SEQUENCE</scope>
    <source>
        <strain evidence="2">CRE-138-0111</strain>
    </source>
</reference>
<dbReference type="Proteomes" id="UP001156701">
    <property type="component" value="Unassembled WGS sequence"/>
</dbReference>
<name>A0AA42JZH4_9GAMM</name>
<dbReference type="EMBL" id="JAUQTG010000001">
    <property type="protein sequence ID" value="MDO7855607.1"/>
    <property type="molecule type" value="Genomic_DNA"/>
</dbReference>
<organism evidence="1 3">
    <name type="scientific">Providencia huashanensis</name>
    <dbReference type="NCBI Taxonomy" id="3037798"/>
    <lineage>
        <taxon>Bacteria</taxon>
        <taxon>Pseudomonadati</taxon>
        <taxon>Pseudomonadota</taxon>
        <taxon>Gammaproteobacteria</taxon>
        <taxon>Enterobacterales</taxon>
        <taxon>Morganellaceae</taxon>
        <taxon>Providencia</taxon>
    </lineage>
</organism>
<gene>
    <name evidence="1" type="primary">nanQ</name>
    <name evidence="1" type="ORF">P7V44_09560</name>
    <name evidence="2" type="ORF">Q5E86_04290</name>
</gene>
<evidence type="ECO:0000313" key="3">
    <source>
        <dbReference type="Proteomes" id="UP001156701"/>
    </source>
</evidence>
<protein>
    <submittedName>
        <fullName evidence="1">N-acetylneuraminate anomerase</fullName>
    </submittedName>
</protein>
<reference evidence="2" key="3">
    <citation type="journal article" date="2024" name="Int. J. Antimicrob. Agents">
        <title>Identification of a novel Providencia species showing multi-drug-resistant in three patients with hospital-acquired infection.</title>
        <authorList>
            <person name="Yang W."/>
            <person name="Chen J."/>
            <person name="Yang F."/>
            <person name="Ji P."/>
            <person name="Shen S."/>
            <person name="Yin D."/>
            <person name="Hu F."/>
        </authorList>
    </citation>
    <scope>NUCLEOTIDE SEQUENCE</scope>
    <source>
        <strain evidence="2">CRE-138-0111</strain>
    </source>
</reference>
<dbReference type="InterPro" id="IPR049827">
    <property type="entry name" value="NanQ"/>
</dbReference>
<dbReference type="NCBIfam" id="TIGR00022">
    <property type="entry name" value="YhcH/YjgK/YiaL family protein"/>
    <property type="match status" value="1"/>
</dbReference>
<comment type="caution">
    <text evidence="1">The sequence shown here is derived from an EMBL/GenBank/DDBJ whole genome shotgun (WGS) entry which is preliminary data.</text>
</comment>
<reference evidence="1" key="1">
    <citation type="submission" date="2023-03" db="EMBL/GenBank/DDBJ databases">
        <title>a new species belonging to Providencia genus.</title>
        <authorList>
            <person name="Yang W."/>
            <person name="Hu F."/>
            <person name="Shen S."/>
            <person name="Ding L."/>
            <person name="Yin D."/>
        </authorList>
    </citation>
    <scope>NUCLEOTIDE SEQUENCE</scope>
    <source>
        <strain evidence="1">CRE-3FA-0001</strain>
    </source>
</reference>
<dbReference type="Gene3D" id="2.60.120.370">
    <property type="entry name" value="YhcH/YjgK/YiaL"/>
    <property type="match status" value="1"/>
</dbReference>
<dbReference type="Pfam" id="PF04074">
    <property type="entry name" value="DUF386"/>
    <property type="match status" value="1"/>
</dbReference>